<gene>
    <name evidence="1" type="primary">37</name>
    <name evidence="1" type="ORF">SEA_AGUEYBANA_37</name>
</gene>
<dbReference type="EMBL" id="MZ274304">
    <property type="protein sequence ID" value="QYC54595.1"/>
    <property type="molecule type" value="Genomic_DNA"/>
</dbReference>
<reference evidence="1" key="1">
    <citation type="submission" date="2021-05" db="EMBL/GenBank/DDBJ databases">
        <authorList>
            <person name="Alejandro-Iglesias T.M."/>
            <person name="Baez-Cruz V.A."/>
            <person name="Bragalone-Rodriguez T."/>
            <person name="Braun-Zayas A."/>
            <person name="Carattini-Rivera A.Z."/>
            <person name="Castello-Casta F.M."/>
            <person name="Delgado-Torres D.N."/>
            <person name="Lopez-Castro L."/>
            <person name="Rivera-Torres A.P."/>
            <person name="Rodriguez-Diaz E.A."/>
            <person name="Tejas-Delatorre P.J."/>
            <person name="Torres-Carro S.E."/>
            <person name="Tristani-Rodriguez M."/>
            <person name="Vazquez E."/>
            <person name="Tolsma S."/>
            <person name="Caruso S.M."/>
            <person name="Garlena R.A."/>
            <person name="Russell D.A."/>
            <person name="Pope W.H."/>
            <person name="Jacobs-Se D."/>
            <person name="Hatfull G.F."/>
        </authorList>
    </citation>
    <scope>NUCLEOTIDE SEQUENCE</scope>
</reference>
<organism evidence="1 2">
    <name type="scientific">Gordonia phage Agueybana</name>
    <dbReference type="NCBI Taxonomy" id="2859634"/>
    <lineage>
        <taxon>Viruses</taxon>
        <taxon>Duplodnaviria</taxon>
        <taxon>Heunggongvirae</taxon>
        <taxon>Uroviricota</taxon>
        <taxon>Caudoviricetes</taxon>
        <taxon>Nymbaxtervirinae</taxon>
        <taxon>Nymphadoravirus</taxon>
        <taxon>Nymphadoravirus agueybana</taxon>
    </lineage>
</organism>
<keyword evidence="2" id="KW-1185">Reference proteome</keyword>
<evidence type="ECO:0000313" key="2">
    <source>
        <dbReference type="Proteomes" id="UP000826558"/>
    </source>
</evidence>
<evidence type="ECO:0000313" key="1">
    <source>
        <dbReference type="EMBL" id="QYC54595.1"/>
    </source>
</evidence>
<name>A0AC61NAD2_9CAUD</name>
<protein>
    <submittedName>
        <fullName evidence="1">Uncharacterized protein</fullName>
    </submittedName>
</protein>
<sequence length="126" mass="14065">MLPRMVQMTGNTQTLGTCACGSPIQKLEYRTQTPARPTAWSGAECQGSSPCGVRSRGVEEDWLEVERAEPTPMLFKDIRPRDFVGLSGRWLRVGSRTATEITFDSEKVRLSETQGLDGEYLVRRPS</sequence>
<accession>A0AC61NAD2</accession>
<proteinExistence type="predicted"/>
<dbReference type="Proteomes" id="UP000826558">
    <property type="component" value="Segment"/>
</dbReference>